<dbReference type="AlphaFoldDB" id="A0A553G0R8"/>
<dbReference type="EMBL" id="VKDK01000004">
    <property type="protein sequence ID" value="TRX63090.1"/>
    <property type="molecule type" value="Genomic_DNA"/>
</dbReference>
<evidence type="ECO:0000313" key="3">
    <source>
        <dbReference type="EMBL" id="TRX63090.1"/>
    </source>
</evidence>
<comment type="caution">
    <text evidence="3">The sequence shown here is derived from an EMBL/GenBank/DDBJ whole genome shotgun (WGS) entry which is preliminary data.</text>
</comment>
<dbReference type="InterPro" id="IPR004347">
    <property type="entry name" value="Pup_ligase/deamidase"/>
</dbReference>
<keyword evidence="3" id="KW-0647">Proteasome</keyword>
<feature type="active site" description="Proton acceptor" evidence="2">
    <location>
        <position position="91"/>
    </location>
</feature>
<dbReference type="GO" id="GO:0008233">
    <property type="term" value="F:peptidase activity"/>
    <property type="evidence" value="ECO:0007669"/>
    <property type="project" value="InterPro"/>
</dbReference>
<name>A0A553G0R8_9CORY</name>
<dbReference type="GO" id="GO:0000502">
    <property type="term" value="C:proteasome complex"/>
    <property type="evidence" value="ECO:0007669"/>
    <property type="project" value="UniProtKB-KW"/>
</dbReference>
<dbReference type="Pfam" id="PF03136">
    <property type="entry name" value="Pup_ligase"/>
    <property type="match status" value="1"/>
</dbReference>
<dbReference type="RefSeq" id="WP_144013198.1">
    <property type="nucleotide sequence ID" value="NZ_VKDK01000004.1"/>
</dbReference>
<keyword evidence="4" id="KW-1185">Reference proteome</keyword>
<dbReference type="Proteomes" id="UP000320443">
    <property type="component" value="Unassembled WGS sequence"/>
</dbReference>
<dbReference type="PANTHER" id="PTHR42307">
    <property type="entry name" value="PUP DEAMIDASE/DEPUPYLASE"/>
    <property type="match status" value="1"/>
</dbReference>
<reference evidence="3 4" key="1">
    <citation type="submission" date="2019-07" db="EMBL/GenBank/DDBJ databases">
        <title>Draft genome of C. aurimucosum strain 2274.</title>
        <authorList>
            <person name="Pacheco L.G.C."/>
            <person name="Aguiar E.R.G.R."/>
            <person name="Santos C.S."/>
            <person name="Rocha D.J.P.G."/>
            <person name="Sant'Anna L.O."/>
            <person name="Mattos-Guaraldi A.L."/>
            <person name="Santos L.S."/>
        </authorList>
    </citation>
    <scope>NUCLEOTIDE SEQUENCE [LARGE SCALE GENOMIC DNA]</scope>
    <source>
        <strain evidence="3 4">2274</strain>
    </source>
</reference>
<gene>
    <name evidence="3" type="ORF">FNY97_04110</name>
</gene>
<dbReference type="GO" id="GO:0019941">
    <property type="term" value="P:modification-dependent protein catabolic process"/>
    <property type="evidence" value="ECO:0007669"/>
    <property type="project" value="InterPro"/>
</dbReference>
<evidence type="ECO:0000313" key="4">
    <source>
        <dbReference type="Proteomes" id="UP000320443"/>
    </source>
</evidence>
<dbReference type="GO" id="GO:0005524">
    <property type="term" value="F:ATP binding"/>
    <property type="evidence" value="ECO:0007669"/>
    <property type="project" value="TreeGrafter"/>
</dbReference>
<dbReference type="GO" id="GO:0010498">
    <property type="term" value="P:proteasomal protein catabolic process"/>
    <property type="evidence" value="ECO:0007669"/>
    <property type="project" value="InterPro"/>
</dbReference>
<dbReference type="PANTHER" id="PTHR42307:SF2">
    <property type="entry name" value="PUP DEAMIDASE_DEPUPYLASE"/>
    <property type="match status" value="1"/>
</dbReference>
<dbReference type="GO" id="GO:0016811">
    <property type="term" value="F:hydrolase activity, acting on carbon-nitrogen (but not peptide) bonds, in linear amides"/>
    <property type="evidence" value="ECO:0007669"/>
    <property type="project" value="InterPro"/>
</dbReference>
<organism evidence="3 4">
    <name type="scientific">Corynebacterium hiratae</name>
    <dbReference type="NCBI Taxonomy" id="3139423"/>
    <lineage>
        <taxon>Bacteria</taxon>
        <taxon>Bacillati</taxon>
        <taxon>Actinomycetota</taxon>
        <taxon>Actinomycetes</taxon>
        <taxon>Mycobacteriales</taxon>
        <taxon>Corynebacteriaceae</taxon>
        <taxon>Corynebacterium</taxon>
    </lineage>
</organism>
<evidence type="ECO:0000256" key="1">
    <source>
        <dbReference type="ARBA" id="ARBA00009114"/>
    </source>
</evidence>
<evidence type="ECO:0000256" key="2">
    <source>
        <dbReference type="PIRSR" id="PIRSR018077-1"/>
    </source>
</evidence>
<sequence length="514" mass="56106">MSRVLGTETEYGISTPSNPALSPIVTSTHAVVAYAALHTGARSRWDFREEHPLRDSRGFDLKRYHTVPVVDPNALGVANVVTANGARFYVDHAHPEYSSPECTNAWDAMLYDAAGDLILRRAGEAVASLTAQGTSVLATHDPCPPLKFYKNNVDGKGASYGSHENYQYSRDTDFDDIAQGLIPFFVARQVVTGAGRMGVGVDGEEPGFQISQRADYIEQEISLETTLNRGIINTRDEPHAVAEDFGRLHVIIGDATMSHTSTLLKLGMTSLVLDAIESGVDFSDLRLAEPVAEVQRVSRDLTLTHQLELHDGRRLTALDLLAVYRERVTAASEADEKVLTAWDEVVALLADNPLKAAHLLDWVAKYRLIKGYLDRGVAADDPKLALIDLQYTDIDPAKSLYHALVRKGQMRTLVSEEEIAAAADTPPADTRAYLRGHATRKFGEDVLAASWQSLTFRIGEAEGANSGTACVALDETKRLGQDEVGALLESADSAADFVNSLRQLGVRIEYPTLY</sequence>
<dbReference type="PIRSF" id="PIRSF018077">
    <property type="entry name" value="UCP018077"/>
    <property type="match status" value="1"/>
</dbReference>
<accession>A0A553G0R8</accession>
<comment type="similarity">
    <text evidence="1">Belongs to the Pup ligase/Pup deamidase family. Pup deamidase subfamily.</text>
</comment>
<dbReference type="NCBIfam" id="TIGR03688">
    <property type="entry name" value="depupylase_Dop"/>
    <property type="match status" value="1"/>
</dbReference>
<proteinExistence type="inferred from homology"/>
<protein>
    <submittedName>
        <fullName evidence="3">Proteasome accessory factor PafA2</fullName>
    </submittedName>
</protein>
<dbReference type="InterPro" id="IPR022366">
    <property type="entry name" value="Pup_deamidase"/>
</dbReference>
<dbReference type="GO" id="GO:0070490">
    <property type="term" value="P:protein pupylation"/>
    <property type="evidence" value="ECO:0007669"/>
    <property type="project" value="TreeGrafter"/>
</dbReference>